<protein>
    <submittedName>
        <fullName evidence="1">Uncharacterized protein</fullName>
    </submittedName>
</protein>
<gene>
    <name evidence="1" type="ORF">CYMTET_19240</name>
</gene>
<organism evidence="1 2">
    <name type="scientific">Cymbomonas tetramitiformis</name>
    <dbReference type="NCBI Taxonomy" id="36881"/>
    <lineage>
        <taxon>Eukaryota</taxon>
        <taxon>Viridiplantae</taxon>
        <taxon>Chlorophyta</taxon>
        <taxon>Pyramimonadophyceae</taxon>
        <taxon>Pyramimonadales</taxon>
        <taxon>Pyramimonadaceae</taxon>
        <taxon>Cymbomonas</taxon>
    </lineage>
</organism>
<dbReference type="EMBL" id="LGRX02008955">
    <property type="protein sequence ID" value="KAK3272467.1"/>
    <property type="molecule type" value="Genomic_DNA"/>
</dbReference>
<evidence type="ECO:0000313" key="1">
    <source>
        <dbReference type="EMBL" id="KAK3272467.1"/>
    </source>
</evidence>
<reference evidence="1 2" key="1">
    <citation type="journal article" date="2015" name="Genome Biol. Evol.">
        <title>Comparative Genomics of a Bacterivorous Green Alga Reveals Evolutionary Causalities and Consequences of Phago-Mixotrophic Mode of Nutrition.</title>
        <authorList>
            <person name="Burns J.A."/>
            <person name="Paasch A."/>
            <person name="Narechania A."/>
            <person name="Kim E."/>
        </authorList>
    </citation>
    <scope>NUCLEOTIDE SEQUENCE [LARGE SCALE GENOMIC DNA]</scope>
    <source>
        <strain evidence="1 2">PLY_AMNH</strain>
    </source>
</reference>
<keyword evidence="2" id="KW-1185">Reference proteome</keyword>
<sequence length="252" mass="26593">MVRTPPVPAPPAPAQGDTPAIVLARQRYDDAKTAVNAIYSKGRHRKWAKAIKQHALGGDYFSAKDDVSKLAKIVVALKAEIVTAGLEPDVFDLDTHINMGQLWESLDPDFYTAVRVRYPRLADLNHISLSELSDLVASIYVSWHTTHADQGGAAGTAASAAVPPAQGAFQVPPLPHGGRWTQISFIDSWFDCPLGGKREEAGSTAAYNCQPVDESAFAAACEQYGAPTVVDAGAASGGVDVSAYGSAVSDSD</sequence>
<proteinExistence type="predicted"/>
<name>A0AAE0G6F4_9CHLO</name>
<dbReference type="AlphaFoldDB" id="A0AAE0G6F4"/>
<comment type="caution">
    <text evidence="1">The sequence shown here is derived from an EMBL/GenBank/DDBJ whole genome shotgun (WGS) entry which is preliminary data.</text>
</comment>
<dbReference type="Proteomes" id="UP001190700">
    <property type="component" value="Unassembled WGS sequence"/>
</dbReference>
<evidence type="ECO:0000313" key="2">
    <source>
        <dbReference type="Proteomes" id="UP001190700"/>
    </source>
</evidence>
<accession>A0AAE0G6F4</accession>